<feature type="compositionally biased region" description="Polar residues" evidence="1">
    <location>
        <begin position="457"/>
        <end position="476"/>
    </location>
</feature>
<keyword evidence="2" id="KW-1185">Reference proteome</keyword>
<evidence type="ECO:0000313" key="2">
    <source>
        <dbReference type="Proteomes" id="UP000886700"/>
    </source>
</evidence>
<proteinExistence type="predicted"/>
<organism evidence="2 3">
    <name type="scientific">Mesocricetus auratus</name>
    <name type="common">Golden hamster</name>
    <dbReference type="NCBI Taxonomy" id="10036"/>
    <lineage>
        <taxon>Eukaryota</taxon>
        <taxon>Metazoa</taxon>
        <taxon>Chordata</taxon>
        <taxon>Craniata</taxon>
        <taxon>Vertebrata</taxon>
        <taxon>Euteleostomi</taxon>
        <taxon>Mammalia</taxon>
        <taxon>Eutheria</taxon>
        <taxon>Euarchontoglires</taxon>
        <taxon>Glires</taxon>
        <taxon>Rodentia</taxon>
        <taxon>Myomorpha</taxon>
        <taxon>Muroidea</taxon>
        <taxon>Cricetidae</taxon>
        <taxon>Cricetinae</taxon>
        <taxon>Mesocricetus</taxon>
    </lineage>
</organism>
<gene>
    <name evidence="3" type="primary">LOC121138116</name>
</gene>
<accession>A0ABM2X7L1</accession>
<feature type="region of interest" description="Disordered" evidence="1">
    <location>
        <begin position="105"/>
        <end position="141"/>
    </location>
</feature>
<evidence type="ECO:0000256" key="1">
    <source>
        <dbReference type="SAM" id="MobiDB-lite"/>
    </source>
</evidence>
<dbReference type="Pfam" id="PF15767">
    <property type="entry name" value="ARMH4"/>
    <property type="match status" value="1"/>
</dbReference>
<reference evidence="3" key="1">
    <citation type="submission" date="2025-08" db="UniProtKB">
        <authorList>
            <consortium name="RefSeq"/>
        </authorList>
    </citation>
    <scope>IDENTIFICATION</scope>
    <source>
        <tissue evidence="3">Liver</tissue>
    </source>
</reference>
<dbReference type="GeneID" id="121138116"/>
<protein>
    <submittedName>
        <fullName evidence="3">Armadillo-like helical domain-containing protein 4</fullName>
    </submittedName>
</protein>
<sequence>MSQGDKEIEQPCPTSLLWEESRRSLFFGFKLKELIFKIYPHDSVLCITFLQDSIPGTVNSFTLHFSSTMSRPTLLHGSVAFCSIFCLTLATHCLAFPKVEKRETAHAHGETQQSWEMNTGDQENISSAPKHMSQQMPSESPMVLSAGSSVMQLNKVTSVNKERHLPGAGLLHPDIPDLHSSSEPVISASEEGHGPRQLARMSPEHRVSKAMSIIAVSSPTSLNPHLEGPHSSSSIQPIREGITDVTRDFLKYVDNELFATESQEAVSLGNTATSYIKTKEMLTANPRTEKFETDASKGMTAVPRIDSTTDTEPDGKRPSEKPGGNSQTTATTHLVSTPEDILNIDPTTGSLLGDLKVTVSASTAVPVSSVSSDEWDDIKFGSVGLIGTPDSGDSTEIQVSTEPPHEAYENFEGAEGTLTFTEVNKVAPGLPEGETPSGTALMIALEEERSPDYTHQAPFTPTSPTEDPEVSTTNPFPSAGGFTAPTLEDRTTLFSKTMVSTSQYESDAHRAAGSVPEDITQEMTMSTQEPDPTLPLVTQEHIEVPRGSGEPEEGMPSPAPVSADVDATELSRQWVSLATPAHPTVVPSSLEVTSSMEDIMDTITVPNEDFIPFLGSPMTPPAMTVEAPTISPALPSEVLPSINHPNTSTSYGLEQLESEGFYL</sequence>
<dbReference type="RefSeq" id="XP_040596863.1">
    <property type="nucleotide sequence ID" value="XM_040740929.1"/>
</dbReference>
<dbReference type="Proteomes" id="UP000886700">
    <property type="component" value="Unplaced"/>
</dbReference>
<feature type="compositionally biased region" description="Polar residues" evidence="1">
    <location>
        <begin position="324"/>
        <end position="335"/>
    </location>
</feature>
<name>A0ABM2X7L1_MESAU</name>
<evidence type="ECO:0000313" key="3">
    <source>
        <dbReference type="RefSeq" id="XP_040596863.1"/>
    </source>
</evidence>
<feature type="region of interest" description="Disordered" evidence="1">
    <location>
        <begin position="292"/>
        <end position="336"/>
    </location>
</feature>
<dbReference type="PANTHER" id="PTHR21585">
    <property type="entry name" value="FULL-LENGTH CDNA CLONE CS0DC025YL05 OF NEUROBLASTOMA"/>
    <property type="match status" value="1"/>
</dbReference>
<dbReference type="InterPro" id="IPR031524">
    <property type="entry name" value="ARMH4"/>
</dbReference>
<feature type="region of interest" description="Disordered" evidence="1">
    <location>
        <begin position="453"/>
        <end position="487"/>
    </location>
</feature>
<feature type="compositionally biased region" description="Polar residues" evidence="1">
    <location>
        <begin position="110"/>
        <end position="138"/>
    </location>
</feature>
<dbReference type="PANTHER" id="PTHR21585:SF0">
    <property type="entry name" value="ARMADILLO-LIKE HELICAL DOMAIN-CONTAINING PROTEIN 4"/>
    <property type="match status" value="1"/>
</dbReference>